<sequence>MEPSPDPIHPDDAPPARHRPVWMRCRLGAADALTTVLIFGGGYLAAGGLLTGAVVHDLYPQSRYLPD</sequence>
<feature type="transmembrane region" description="Helical" evidence="1">
    <location>
        <begin position="32"/>
        <end position="55"/>
    </location>
</feature>
<keyword evidence="1" id="KW-0812">Transmembrane</keyword>
<dbReference type="EMBL" id="BSBI01000010">
    <property type="protein sequence ID" value="GLF97312.1"/>
    <property type="molecule type" value="Genomic_DNA"/>
</dbReference>
<evidence type="ECO:0000256" key="1">
    <source>
        <dbReference type="SAM" id="Phobius"/>
    </source>
</evidence>
<accession>A0ABQ5P467</accession>
<gene>
    <name evidence="2" type="ORF">SYYSPA8_23465</name>
</gene>
<evidence type="ECO:0000313" key="3">
    <source>
        <dbReference type="Proteomes" id="UP001291653"/>
    </source>
</evidence>
<proteinExistence type="predicted"/>
<keyword evidence="3" id="KW-1185">Reference proteome</keyword>
<organism evidence="2 3">
    <name type="scientific">Streptomyces yaizuensis</name>
    <dbReference type="NCBI Taxonomy" id="2989713"/>
    <lineage>
        <taxon>Bacteria</taxon>
        <taxon>Bacillati</taxon>
        <taxon>Actinomycetota</taxon>
        <taxon>Actinomycetes</taxon>
        <taxon>Kitasatosporales</taxon>
        <taxon>Streptomycetaceae</taxon>
        <taxon>Streptomyces</taxon>
    </lineage>
</organism>
<comment type="caution">
    <text evidence="2">The sequence shown here is derived from an EMBL/GenBank/DDBJ whole genome shotgun (WGS) entry which is preliminary data.</text>
</comment>
<keyword evidence="1" id="KW-1133">Transmembrane helix</keyword>
<protein>
    <submittedName>
        <fullName evidence="2">Uncharacterized protein</fullName>
    </submittedName>
</protein>
<name>A0ABQ5P467_9ACTN</name>
<dbReference type="Proteomes" id="UP001291653">
    <property type="component" value="Unassembled WGS sequence"/>
</dbReference>
<evidence type="ECO:0000313" key="2">
    <source>
        <dbReference type="EMBL" id="GLF97312.1"/>
    </source>
</evidence>
<keyword evidence="1" id="KW-0472">Membrane</keyword>
<dbReference type="RefSeq" id="WP_323449313.1">
    <property type="nucleotide sequence ID" value="NZ_BSBI01000010.1"/>
</dbReference>
<reference evidence="2 3" key="1">
    <citation type="submission" date="2022-10" db="EMBL/GenBank/DDBJ databases">
        <title>Draft genome sequence of Streptomyces sp. YSPA8.</title>
        <authorList>
            <person name="Moriuchi R."/>
            <person name="Dohra H."/>
            <person name="Yamamura H."/>
            <person name="Kodani S."/>
        </authorList>
    </citation>
    <scope>NUCLEOTIDE SEQUENCE [LARGE SCALE GENOMIC DNA]</scope>
    <source>
        <strain evidence="2 3">YSPA8</strain>
    </source>
</reference>